<reference evidence="13 14" key="1">
    <citation type="journal article" date="2013" name="J. Bacteriol.">
        <title>Roles of HynAB and Ech, the only two hydrogenases found in the model sulfate reducer Desulfovibrio gigas.</title>
        <authorList>
            <person name="Morais-Silva F.O."/>
            <person name="Santos C.I."/>
            <person name="Rodrigues R."/>
            <person name="Pereira I.A."/>
            <person name="Rodrigues-Pousada C."/>
        </authorList>
    </citation>
    <scope>NUCLEOTIDE SEQUENCE [LARGE SCALE GENOMIC DNA]</scope>
    <source>
        <strain evidence="14">ATCC 19364 / DSM 1382 / NCIMB 9332 / VKM B-1759</strain>
    </source>
</reference>
<keyword evidence="8 11" id="KW-0028">Amino-acid biosynthesis</keyword>
<evidence type="ECO:0000256" key="6">
    <source>
        <dbReference type="ARBA" id="ARBA00008299"/>
    </source>
</evidence>
<keyword evidence="11" id="KW-0460">Magnesium</keyword>
<comment type="subcellular location">
    <subcellularLocation>
        <location evidence="11">Cytoplasm</location>
    </subcellularLocation>
</comment>
<evidence type="ECO:0000259" key="12">
    <source>
        <dbReference type="Pfam" id="PF01502"/>
    </source>
</evidence>
<evidence type="ECO:0000256" key="2">
    <source>
        <dbReference type="ARBA" id="ARBA00001460"/>
    </source>
</evidence>
<reference evidence="14" key="2">
    <citation type="submission" date="2013-07" db="EMBL/GenBank/DDBJ databases">
        <authorList>
            <person name="Morais-Silva F.O."/>
            <person name="Rezende A.M."/>
            <person name="Pimentel C."/>
            <person name="Resende D.M."/>
            <person name="Santos C.I."/>
            <person name="Clemente C."/>
            <person name="de Oliveira L.M."/>
            <person name="da Silva S.M."/>
            <person name="Costa D.A."/>
            <person name="Varela-Raposo A."/>
            <person name="Horacio E.C.A."/>
            <person name="Matos M."/>
            <person name="Flores O."/>
            <person name="Ruiz J.C."/>
            <person name="Rodrigues-Pousada C."/>
        </authorList>
    </citation>
    <scope>NUCLEOTIDE SEQUENCE [LARGE SCALE GENOMIC DNA]</scope>
    <source>
        <strain evidence="14">ATCC 19364 / DSM 1382 / NCIMB 9332 / VKM B-1759</strain>
    </source>
</reference>
<comment type="similarity">
    <text evidence="5">In the C-terminal section; belongs to the PRA-PH family.</text>
</comment>
<evidence type="ECO:0000256" key="11">
    <source>
        <dbReference type="HAMAP-Rule" id="MF_01021"/>
    </source>
</evidence>
<evidence type="ECO:0000313" key="14">
    <source>
        <dbReference type="Proteomes" id="UP000016587"/>
    </source>
</evidence>
<dbReference type="PANTHER" id="PTHR42945">
    <property type="entry name" value="HISTIDINE BIOSYNTHESIS BIFUNCTIONAL PROTEIN"/>
    <property type="match status" value="1"/>
</dbReference>
<dbReference type="EMBL" id="CP006585">
    <property type="protein sequence ID" value="AGW13352.1"/>
    <property type="molecule type" value="Genomic_DNA"/>
</dbReference>
<dbReference type="InterPro" id="IPR002496">
    <property type="entry name" value="PRib_AMP_CycHydrolase_dom"/>
</dbReference>
<keyword evidence="11" id="KW-0479">Metal-binding</keyword>
<keyword evidence="14" id="KW-1185">Reference proteome</keyword>
<feature type="binding site" evidence="11">
    <location>
        <position position="79"/>
    </location>
    <ligand>
        <name>Mg(2+)</name>
        <dbReference type="ChEBI" id="CHEBI:18420"/>
    </ligand>
</feature>
<name>T2GBQ4_MEGG1</name>
<comment type="cofactor">
    <cofactor evidence="11">
        <name>Zn(2+)</name>
        <dbReference type="ChEBI" id="CHEBI:29105"/>
    </cofactor>
    <text evidence="11">Binds 1 zinc ion per subunit.</text>
</comment>
<evidence type="ECO:0000256" key="8">
    <source>
        <dbReference type="ARBA" id="ARBA00022605"/>
    </source>
</evidence>
<comment type="function">
    <text evidence="11">Catalyzes the hydrolysis of the adenine ring of phosphoribosyl-AMP.</text>
</comment>
<dbReference type="HAMAP" id="MF_01021">
    <property type="entry name" value="HisI"/>
    <property type="match status" value="1"/>
</dbReference>
<protein>
    <recommendedName>
        <fullName evidence="11">Phosphoribosyl-AMP cyclohydrolase</fullName>
        <shortName evidence="11">PRA-CH</shortName>
        <ecNumber evidence="11">3.5.4.19</ecNumber>
    </recommendedName>
</protein>
<dbReference type="GO" id="GO:0005737">
    <property type="term" value="C:cytoplasm"/>
    <property type="evidence" value="ECO:0007669"/>
    <property type="project" value="UniProtKB-SubCell"/>
</dbReference>
<accession>T2GBQ4</accession>
<proteinExistence type="inferred from homology"/>
<dbReference type="GO" id="GO:0004635">
    <property type="term" value="F:phosphoribosyl-AMP cyclohydrolase activity"/>
    <property type="evidence" value="ECO:0007669"/>
    <property type="project" value="UniProtKB-UniRule"/>
</dbReference>
<comment type="subunit">
    <text evidence="11">Homodimer.</text>
</comment>
<dbReference type="OrthoDB" id="9795769at2"/>
<comment type="pathway">
    <text evidence="4">Amino-acid biosynthesis; L-histidine biosynthesis; L-histidine from 5-phospho-alpha-D-ribose 1-diphosphate: step 2/9.</text>
</comment>
<organism evidence="13 14">
    <name type="scientific">Megalodesulfovibrio gigas (strain ATCC 19364 / DSM 1382 / NCIMB 9332 / VKM B-1759)</name>
    <name type="common">Desulfovibrio gigas</name>
    <dbReference type="NCBI Taxonomy" id="1121448"/>
    <lineage>
        <taxon>Bacteria</taxon>
        <taxon>Pseudomonadati</taxon>
        <taxon>Thermodesulfobacteriota</taxon>
        <taxon>Desulfovibrionia</taxon>
        <taxon>Desulfovibrionales</taxon>
        <taxon>Desulfovibrionaceae</taxon>
        <taxon>Megalodesulfovibrio</taxon>
    </lineage>
</organism>
<evidence type="ECO:0000256" key="10">
    <source>
        <dbReference type="ARBA" id="ARBA00023102"/>
    </source>
</evidence>
<evidence type="ECO:0000313" key="13">
    <source>
        <dbReference type="EMBL" id="AGW13352.1"/>
    </source>
</evidence>
<evidence type="ECO:0000256" key="4">
    <source>
        <dbReference type="ARBA" id="ARBA00005204"/>
    </source>
</evidence>
<keyword evidence="11" id="KW-0862">Zinc</keyword>
<keyword evidence="9 11" id="KW-0378">Hydrolase</keyword>
<dbReference type="HOGENOM" id="CLU_048577_5_2_7"/>
<comment type="cofactor">
    <cofactor evidence="11">
        <name>Mg(2+)</name>
        <dbReference type="ChEBI" id="CHEBI:18420"/>
    </cofactor>
    <text evidence="11">Binds 1 Mg(2+) ion per subunit.</text>
</comment>
<dbReference type="UniPathway" id="UPA00031">
    <property type="reaction ID" value="UER00008"/>
</dbReference>
<dbReference type="Gene3D" id="3.10.20.810">
    <property type="entry name" value="Phosphoribosyl-AMP cyclohydrolase"/>
    <property type="match status" value="1"/>
</dbReference>
<dbReference type="EC" id="3.5.4.19" evidence="11"/>
<feature type="binding site" evidence="11">
    <location>
        <position position="104"/>
    </location>
    <ligand>
        <name>Zn(2+)</name>
        <dbReference type="ChEBI" id="CHEBI:29105"/>
        <note>ligand shared between dimeric partners</note>
    </ligand>
</feature>
<dbReference type="NCBIfam" id="NF000768">
    <property type="entry name" value="PRK00051.1"/>
    <property type="match status" value="1"/>
</dbReference>
<dbReference type="FunFam" id="3.10.20.810:FF:000001">
    <property type="entry name" value="Histidine biosynthesis bifunctional protein HisIE"/>
    <property type="match status" value="1"/>
</dbReference>
<comment type="similarity">
    <text evidence="11">Belongs to the PRA-CH family.</text>
</comment>
<dbReference type="AlphaFoldDB" id="T2GBQ4"/>
<feature type="binding site" evidence="11">
    <location>
        <position position="97"/>
    </location>
    <ligand>
        <name>Zn(2+)</name>
        <dbReference type="ChEBI" id="CHEBI:29105"/>
        <note>ligand shared between dimeric partners</note>
    </ligand>
</feature>
<evidence type="ECO:0000256" key="5">
    <source>
        <dbReference type="ARBA" id="ARBA00007731"/>
    </source>
</evidence>
<dbReference type="PANTHER" id="PTHR42945:SF1">
    <property type="entry name" value="HISTIDINE BIOSYNTHESIS BIFUNCTIONAL PROTEIN HIS7"/>
    <property type="match status" value="1"/>
</dbReference>
<evidence type="ECO:0000256" key="9">
    <source>
        <dbReference type="ARBA" id="ARBA00022801"/>
    </source>
</evidence>
<feature type="domain" description="Phosphoribosyl-AMP cyclohydrolase" evidence="12">
    <location>
        <begin position="32"/>
        <end position="106"/>
    </location>
</feature>
<gene>
    <name evidence="11" type="primary">hisI</name>
    <name evidence="13" type="ORF">DGI_1511</name>
</gene>
<dbReference type="RefSeq" id="WP_021760172.1">
    <property type="nucleotide sequence ID" value="NC_022444.1"/>
</dbReference>
<comment type="catalytic activity">
    <reaction evidence="2">
        <text>1-(5-phospho-beta-D-ribosyl)-ATP + H2O = 1-(5-phospho-beta-D-ribosyl)-5'-AMP + diphosphate + H(+)</text>
        <dbReference type="Rhea" id="RHEA:22828"/>
        <dbReference type="ChEBI" id="CHEBI:15377"/>
        <dbReference type="ChEBI" id="CHEBI:15378"/>
        <dbReference type="ChEBI" id="CHEBI:33019"/>
        <dbReference type="ChEBI" id="CHEBI:59457"/>
        <dbReference type="ChEBI" id="CHEBI:73183"/>
        <dbReference type="EC" id="3.6.1.31"/>
    </reaction>
</comment>
<comment type="catalytic activity">
    <reaction evidence="1 11">
        <text>1-(5-phospho-beta-D-ribosyl)-5'-AMP + H2O = 1-(5-phospho-beta-D-ribosyl)-5-[(5-phospho-beta-D-ribosylamino)methylideneamino]imidazole-4-carboxamide</text>
        <dbReference type="Rhea" id="RHEA:20049"/>
        <dbReference type="ChEBI" id="CHEBI:15377"/>
        <dbReference type="ChEBI" id="CHEBI:58435"/>
        <dbReference type="ChEBI" id="CHEBI:59457"/>
        <dbReference type="EC" id="3.5.4.19"/>
    </reaction>
</comment>
<dbReference type="STRING" id="1121448.DGI_1511"/>
<feature type="binding site" evidence="11">
    <location>
        <position position="80"/>
    </location>
    <ligand>
        <name>Zn(2+)</name>
        <dbReference type="ChEBI" id="CHEBI:29105"/>
        <note>ligand shared between dimeric partners</note>
    </ligand>
</feature>
<dbReference type="GO" id="GO:0008270">
    <property type="term" value="F:zinc ion binding"/>
    <property type="evidence" value="ECO:0007669"/>
    <property type="project" value="UniProtKB-UniRule"/>
</dbReference>
<keyword evidence="7 11" id="KW-0963">Cytoplasm</keyword>
<comment type="similarity">
    <text evidence="6">In the N-terminal section; belongs to the PRA-CH family.</text>
</comment>
<sequence>MADTTSITPDFAKQGGLVPAIAQDHKTGEVLMLAYMNEEAWAKTLETGEAHYWSRSRKKLWHKGGTSGHVQKIVSIRIDCDNDTLLLLVDQIGGAACHEGYCSCFYRELKDGACSTCSAYVFDPKEVYK</sequence>
<dbReference type="InterPro" id="IPR026660">
    <property type="entry name" value="PRA-CH"/>
</dbReference>
<dbReference type="SUPFAM" id="SSF141734">
    <property type="entry name" value="HisI-like"/>
    <property type="match status" value="1"/>
</dbReference>
<dbReference type="GO" id="GO:0004636">
    <property type="term" value="F:phosphoribosyl-ATP diphosphatase activity"/>
    <property type="evidence" value="ECO:0007669"/>
    <property type="project" value="UniProtKB-EC"/>
</dbReference>
<evidence type="ECO:0000256" key="3">
    <source>
        <dbReference type="ARBA" id="ARBA00005169"/>
    </source>
</evidence>
<comment type="pathway">
    <text evidence="3 11">Amino-acid biosynthesis; L-histidine biosynthesis; L-histidine from 5-phospho-alpha-D-ribose 1-diphosphate: step 3/9.</text>
</comment>
<feature type="binding site" evidence="11">
    <location>
        <position position="83"/>
    </location>
    <ligand>
        <name>Mg(2+)</name>
        <dbReference type="ChEBI" id="CHEBI:18420"/>
    </ligand>
</feature>
<dbReference type="KEGG" id="dgg:DGI_1511"/>
<dbReference type="GO" id="GO:0000287">
    <property type="term" value="F:magnesium ion binding"/>
    <property type="evidence" value="ECO:0007669"/>
    <property type="project" value="UniProtKB-UniRule"/>
</dbReference>
<dbReference type="eggNOG" id="COG0139">
    <property type="taxonomic scope" value="Bacteria"/>
</dbReference>
<dbReference type="Proteomes" id="UP000016587">
    <property type="component" value="Chromosome"/>
</dbReference>
<keyword evidence="10 11" id="KW-0368">Histidine biosynthesis</keyword>
<dbReference type="InterPro" id="IPR038019">
    <property type="entry name" value="PRib_AMP_CycHydrolase_sf"/>
</dbReference>
<feature type="binding site" evidence="11">
    <location>
        <position position="81"/>
    </location>
    <ligand>
        <name>Mg(2+)</name>
        <dbReference type="ChEBI" id="CHEBI:18420"/>
    </ligand>
</feature>
<dbReference type="Pfam" id="PF01502">
    <property type="entry name" value="PRA-CH"/>
    <property type="match status" value="1"/>
</dbReference>
<evidence type="ECO:0000256" key="1">
    <source>
        <dbReference type="ARBA" id="ARBA00000024"/>
    </source>
</evidence>
<dbReference type="GO" id="GO:0000105">
    <property type="term" value="P:L-histidine biosynthetic process"/>
    <property type="evidence" value="ECO:0007669"/>
    <property type="project" value="UniProtKB-UniRule"/>
</dbReference>
<evidence type="ECO:0000256" key="7">
    <source>
        <dbReference type="ARBA" id="ARBA00022490"/>
    </source>
</evidence>
<dbReference type="PATRIC" id="fig|1121448.10.peg.1506"/>